<feature type="transmembrane region" description="Helical" evidence="1">
    <location>
        <begin position="12"/>
        <end position="32"/>
    </location>
</feature>
<keyword evidence="1" id="KW-0812">Transmembrane</keyword>
<protein>
    <submittedName>
        <fullName evidence="3">CHASE2 domain-containing protein</fullName>
    </submittedName>
</protein>
<dbReference type="AlphaFoldDB" id="A0A1H2F3X4"/>
<evidence type="ECO:0000313" key="3">
    <source>
        <dbReference type="EMBL" id="SDU02051.1"/>
    </source>
</evidence>
<feature type="transmembrane region" description="Helical" evidence="1">
    <location>
        <begin position="422"/>
        <end position="442"/>
    </location>
</feature>
<dbReference type="RefSeq" id="WP_062559440.1">
    <property type="nucleotide sequence ID" value="NZ_CP013341.1"/>
</dbReference>
<keyword evidence="4" id="KW-1185">Reference proteome</keyword>
<feature type="transmembrane region" description="Helical" evidence="1">
    <location>
        <begin position="397"/>
        <end position="415"/>
    </location>
</feature>
<keyword evidence="1" id="KW-1133">Transmembrane helix</keyword>
<dbReference type="InterPro" id="IPR007890">
    <property type="entry name" value="CHASE2"/>
</dbReference>
<evidence type="ECO:0000259" key="2">
    <source>
        <dbReference type="SMART" id="SM01080"/>
    </source>
</evidence>
<dbReference type="Proteomes" id="UP000182882">
    <property type="component" value="Unassembled WGS sequence"/>
</dbReference>
<dbReference type="Pfam" id="PF05226">
    <property type="entry name" value="CHASE2"/>
    <property type="match status" value="1"/>
</dbReference>
<gene>
    <name evidence="3" type="ORF">SAMN05216406_11760</name>
</gene>
<feature type="domain" description="CHASE2" evidence="2">
    <location>
        <begin position="76"/>
        <end position="414"/>
    </location>
</feature>
<feature type="transmembrane region" description="Helical" evidence="1">
    <location>
        <begin position="53"/>
        <end position="71"/>
    </location>
</feature>
<proteinExistence type="predicted"/>
<reference evidence="4" key="1">
    <citation type="submission" date="2016-10" db="EMBL/GenBank/DDBJ databases">
        <authorList>
            <person name="Varghese N."/>
            <person name="Submissions S."/>
        </authorList>
    </citation>
    <scope>NUCLEOTIDE SEQUENCE [LARGE SCALE GENOMIC DNA]</scope>
    <source>
        <strain evidence="4">Nm10</strain>
    </source>
</reference>
<evidence type="ECO:0000256" key="1">
    <source>
        <dbReference type="SAM" id="Phobius"/>
    </source>
</evidence>
<dbReference type="EMBL" id="FNLN01000017">
    <property type="protein sequence ID" value="SDU02051.1"/>
    <property type="molecule type" value="Genomic_DNA"/>
</dbReference>
<organism evidence="3 4">
    <name type="scientific">Nitrosomonas ureae</name>
    <dbReference type="NCBI Taxonomy" id="44577"/>
    <lineage>
        <taxon>Bacteria</taxon>
        <taxon>Pseudomonadati</taxon>
        <taxon>Pseudomonadota</taxon>
        <taxon>Betaproteobacteria</taxon>
        <taxon>Nitrosomonadales</taxon>
        <taxon>Nitrosomonadaceae</taxon>
        <taxon>Nitrosomonas</taxon>
    </lineage>
</organism>
<dbReference type="SMART" id="SM01080">
    <property type="entry name" value="CHASE2"/>
    <property type="match status" value="1"/>
</dbReference>
<sequence length="482" mass="55952">MKWLIKLTMLRYIFVYMLGGFVRLFHATKGWIAVRFHPVHRRWQQMPKFRKHFISNFVVGVAIAVGLHVAHHTHWISQAENWAMDSMMFINQNTPRMAQIPNKSRPLEFTFLDIDEDTYRTWEEPFHIPRDKLEHLISYAAKGGAQAIVLDVELAKPSANDTSLITFLQQYKAEYPPLFLLRGFYPESKFTGQKDYYFRSSFLDSHELGKNIHWVQPLFRASASDQVVRYWHLVAIGCLDGLPAIAPAFQLLIDVYLSAPEEFKQVIAQLEKQLPDSCDAIEETEQHLKGELYYADKRIKLDANEHQRIGERIIYTLPWQKTTTDEFWQRPVYKITEATRIPSNDLVQNRIVIIGASYSDSRDLYQTPLGEMPGAMIILNAIKSLHLYGQIAPPHSVIKWVLELGLIILMSWAFARYNSMKGTLVTGTVIIIILLPLSFYFFKYGLWIDFAVPLLGMQFHQFIAQYEENIAIRNRLNNSGKH</sequence>
<keyword evidence="1" id="KW-0472">Membrane</keyword>
<dbReference type="KEGG" id="nur:ATY38_11560"/>
<name>A0A1H2F3X4_9PROT</name>
<accession>A0A1H2F3X4</accession>
<evidence type="ECO:0000313" key="4">
    <source>
        <dbReference type="Proteomes" id="UP000182882"/>
    </source>
</evidence>